<dbReference type="Proteomes" id="UP001187682">
    <property type="component" value="Unassembled WGS sequence"/>
</dbReference>
<evidence type="ECO:0000259" key="7">
    <source>
        <dbReference type="Pfam" id="PF20684"/>
    </source>
</evidence>
<keyword evidence="3 6" id="KW-1133">Transmembrane helix</keyword>
<dbReference type="AlphaFoldDB" id="A0AAE8N0P6"/>
<gene>
    <name evidence="8" type="ORF">DNG_06873</name>
</gene>
<evidence type="ECO:0000313" key="9">
    <source>
        <dbReference type="Proteomes" id="UP001187682"/>
    </source>
</evidence>
<evidence type="ECO:0000256" key="1">
    <source>
        <dbReference type="ARBA" id="ARBA00004141"/>
    </source>
</evidence>
<feature type="domain" description="Rhodopsin" evidence="7">
    <location>
        <begin position="33"/>
        <end position="270"/>
    </location>
</feature>
<evidence type="ECO:0000313" key="8">
    <source>
        <dbReference type="EMBL" id="SPO04190.1"/>
    </source>
</evidence>
<feature type="transmembrane region" description="Helical" evidence="6">
    <location>
        <begin position="16"/>
        <end position="37"/>
    </location>
</feature>
<feature type="transmembrane region" description="Helical" evidence="6">
    <location>
        <begin position="49"/>
        <end position="68"/>
    </location>
</feature>
<protein>
    <submittedName>
        <fullName evidence="8">Related to integral membrane protein</fullName>
    </submittedName>
</protein>
<dbReference type="PANTHER" id="PTHR33048:SF47">
    <property type="entry name" value="INTEGRAL MEMBRANE PROTEIN-RELATED"/>
    <property type="match status" value="1"/>
</dbReference>
<dbReference type="EMBL" id="ONZQ02000009">
    <property type="protein sequence ID" value="SPO04190.1"/>
    <property type="molecule type" value="Genomic_DNA"/>
</dbReference>
<evidence type="ECO:0000256" key="5">
    <source>
        <dbReference type="ARBA" id="ARBA00038359"/>
    </source>
</evidence>
<keyword evidence="2 6" id="KW-0812">Transmembrane</keyword>
<reference evidence="8" key="1">
    <citation type="submission" date="2018-03" db="EMBL/GenBank/DDBJ databases">
        <authorList>
            <person name="Guldener U."/>
        </authorList>
    </citation>
    <scope>NUCLEOTIDE SEQUENCE</scope>
</reference>
<sequence>MEVDHSLDGESRVAEVYAILSVGCVLTITVVGLRMYTRIRLLNSFGADDAMMMVALVLAIGTTIAIGLECKYGLGKHTWVQPKEYAIPYMKAFYSSIIIYNVALCIAKISILLQYRRIFTGTIIHQITTYAIGFLCAWTVTIAFLLSLICIPVAAFWDSSVKGRCLNSLTVWYVMASFNLVTDILLFIMPMPMIRSLQLPRKQKYTLVIVFSLGLCTCIISIIRLRTLADAGSAKDPNWDNVNAAYWSFLEMCTSIIASCLPTLRPVLSRVMPSLFATRSQMSSGHGYPSGRSTVYGRGSLFRKVTTVKLDDSTTTLHADDEVELTSRDPDGRRLNTSYRVTVEGGGEAHAETASIGPGGIKTTTIVTQEVSHS</sequence>
<dbReference type="InterPro" id="IPR052337">
    <property type="entry name" value="SAT4-like"/>
</dbReference>
<name>A0AAE8N0P6_9PEZI</name>
<dbReference type="Pfam" id="PF20684">
    <property type="entry name" value="Fung_rhodopsin"/>
    <property type="match status" value="1"/>
</dbReference>
<keyword evidence="4 6" id="KW-0472">Membrane</keyword>
<feature type="transmembrane region" description="Helical" evidence="6">
    <location>
        <begin position="92"/>
        <end position="115"/>
    </location>
</feature>
<evidence type="ECO:0000256" key="6">
    <source>
        <dbReference type="SAM" id="Phobius"/>
    </source>
</evidence>
<accession>A0AAE8N0P6</accession>
<proteinExistence type="inferred from homology"/>
<comment type="caution">
    <text evidence="8">The sequence shown here is derived from an EMBL/GenBank/DDBJ whole genome shotgun (WGS) entry which is preliminary data.</text>
</comment>
<evidence type="ECO:0000256" key="4">
    <source>
        <dbReference type="ARBA" id="ARBA00023136"/>
    </source>
</evidence>
<dbReference type="PANTHER" id="PTHR33048">
    <property type="entry name" value="PTH11-LIKE INTEGRAL MEMBRANE PROTEIN (AFU_ORTHOLOGUE AFUA_5G11245)"/>
    <property type="match status" value="1"/>
</dbReference>
<feature type="transmembrane region" description="Helical" evidence="6">
    <location>
        <begin position="127"/>
        <end position="157"/>
    </location>
</feature>
<comment type="similarity">
    <text evidence="5">Belongs to the SAT4 family.</text>
</comment>
<keyword evidence="9" id="KW-1185">Reference proteome</keyword>
<feature type="transmembrane region" description="Helical" evidence="6">
    <location>
        <begin position="169"/>
        <end position="193"/>
    </location>
</feature>
<evidence type="ECO:0000256" key="3">
    <source>
        <dbReference type="ARBA" id="ARBA00022989"/>
    </source>
</evidence>
<feature type="transmembrane region" description="Helical" evidence="6">
    <location>
        <begin position="205"/>
        <end position="225"/>
    </location>
</feature>
<evidence type="ECO:0000256" key="2">
    <source>
        <dbReference type="ARBA" id="ARBA00022692"/>
    </source>
</evidence>
<comment type="subcellular location">
    <subcellularLocation>
        <location evidence="1">Membrane</location>
        <topology evidence="1">Multi-pass membrane protein</topology>
    </subcellularLocation>
</comment>
<organism evidence="8 9">
    <name type="scientific">Cephalotrichum gorgonifer</name>
    <dbReference type="NCBI Taxonomy" id="2041049"/>
    <lineage>
        <taxon>Eukaryota</taxon>
        <taxon>Fungi</taxon>
        <taxon>Dikarya</taxon>
        <taxon>Ascomycota</taxon>
        <taxon>Pezizomycotina</taxon>
        <taxon>Sordariomycetes</taxon>
        <taxon>Hypocreomycetidae</taxon>
        <taxon>Microascales</taxon>
        <taxon>Microascaceae</taxon>
        <taxon>Cephalotrichum</taxon>
    </lineage>
</organism>
<dbReference type="GO" id="GO:0016020">
    <property type="term" value="C:membrane"/>
    <property type="evidence" value="ECO:0007669"/>
    <property type="project" value="UniProtKB-SubCell"/>
</dbReference>
<dbReference type="InterPro" id="IPR049326">
    <property type="entry name" value="Rhodopsin_dom_fungi"/>
</dbReference>